<dbReference type="AlphaFoldDB" id="A0A6I3LH17"/>
<dbReference type="RefSeq" id="WP_155091830.1">
    <property type="nucleotide sequence ID" value="NZ_CP102754.1"/>
</dbReference>
<dbReference type="OrthoDB" id="1445451at2"/>
<sequence length="73" mass="8805">MYSQPDIGYDSIVFESNPSELIVEKEKKYGLAKITTLKYKELKRLNEYLFIRELFDGRKVYVDTQGREYFLRK</sequence>
<name>A0A6I3LH17_9FLAO</name>
<dbReference type="Proteomes" id="UP000438760">
    <property type="component" value="Unassembled WGS sequence"/>
</dbReference>
<organism evidence="1 2">
    <name type="scientific">Myroides albus</name>
    <dbReference type="NCBI Taxonomy" id="2562892"/>
    <lineage>
        <taxon>Bacteria</taxon>
        <taxon>Pseudomonadati</taxon>
        <taxon>Bacteroidota</taxon>
        <taxon>Flavobacteriia</taxon>
        <taxon>Flavobacteriales</taxon>
        <taxon>Flavobacteriaceae</taxon>
        <taxon>Myroides</taxon>
    </lineage>
</organism>
<proteinExistence type="predicted"/>
<evidence type="ECO:0000313" key="1">
    <source>
        <dbReference type="EMBL" id="MTG97788.1"/>
    </source>
</evidence>
<dbReference type="EMBL" id="WMJX01000010">
    <property type="protein sequence ID" value="MTG97788.1"/>
    <property type="molecule type" value="Genomic_DNA"/>
</dbReference>
<comment type="caution">
    <text evidence="1">The sequence shown here is derived from an EMBL/GenBank/DDBJ whole genome shotgun (WGS) entry which is preliminary data.</text>
</comment>
<reference evidence="1 2" key="1">
    <citation type="submission" date="2019-11" db="EMBL/GenBank/DDBJ databases">
        <title>Genome of Strain BIT-d1.</title>
        <authorList>
            <person name="Yang Y."/>
        </authorList>
    </citation>
    <scope>NUCLEOTIDE SEQUENCE [LARGE SCALE GENOMIC DNA]</scope>
    <source>
        <strain evidence="1 2">BIT-d1</strain>
    </source>
</reference>
<protein>
    <submittedName>
        <fullName evidence="1">Uncharacterized protein</fullName>
    </submittedName>
</protein>
<accession>A0A6I3LH17</accession>
<gene>
    <name evidence="1" type="ORF">GJV76_06485</name>
</gene>
<keyword evidence="2" id="KW-1185">Reference proteome</keyword>
<evidence type="ECO:0000313" key="2">
    <source>
        <dbReference type="Proteomes" id="UP000438760"/>
    </source>
</evidence>